<dbReference type="AlphaFoldDB" id="A0A1Q4HKZ8"/>
<protein>
    <submittedName>
        <fullName evidence="2">Uncharacterized protein</fullName>
    </submittedName>
</protein>
<evidence type="ECO:0000313" key="4">
    <source>
        <dbReference type="Proteomes" id="UP000220340"/>
    </source>
</evidence>
<dbReference type="RefSeq" id="WP_073853321.1">
    <property type="nucleotide sequence ID" value="NZ_BAAATC010000018.1"/>
</dbReference>
<organism evidence="2 4">
    <name type="scientific">Mycolicibacterium diernhoferi</name>
    <dbReference type="NCBI Taxonomy" id="1801"/>
    <lineage>
        <taxon>Bacteria</taxon>
        <taxon>Bacillati</taxon>
        <taxon>Actinomycetota</taxon>
        <taxon>Actinomycetes</taxon>
        <taxon>Mycobacteriales</taxon>
        <taxon>Mycobacteriaceae</taxon>
        <taxon>Mycolicibacterium</taxon>
    </lineage>
</organism>
<dbReference type="Proteomes" id="UP000191039">
    <property type="component" value="Unassembled WGS sequence"/>
</dbReference>
<evidence type="ECO:0000313" key="3">
    <source>
        <dbReference type="Proteomes" id="UP000191039"/>
    </source>
</evidence>
<accession>A0A1Q4HKZ8</accession>
<dbReference type="Proteomes" id="UP000220340">
    <property type="component" value="Unassembled WGS sequence"/>
</dbReference>
<dbReference type="EMBL" id="MIJD01000019">
    <property type="protein sequence ID" value="OPE55751.1"/>
    <property type="molecule type" value="Genomic_DNA"/>
</dbReference>
<dbReference type="EMBL" id="PDCR01000002">
    <property type="protein sequence ID" value="PEG56257.1"/>
    <property type="molecule type" value="Genomic_DNA"/>
</dbReference>
<keyword evidence="4" id="KW-1185">Reference proteome</keyword>
<reference evidence="1 3" key="1">
    <citation type="submission" date="2016-09" db="EMBL/GenBank/DDBJ databases">
        <title>genome sequences of unsequenced Mycobacteria.</title>
        <authorList>
            <person name="Greninger A.L."/>
            <person name="Jerome K.R."/>
            <person name="Mcnair B."/>
            <person name="Wallis C."/>
            <person name="Fang F."/>
        </authorList>
    </citation>
    <scope>NUCLEOTIDE SEQUENCE [LARGE SCALE GENOMIC DNA]</scope>
    <source>
        <strain evidence="1 3">BM1</strain>
    </source>
</reference>
<evidence type="ECO:0000313" key="2">
    <source>
        <dbReference type="EMBL" id="PEG56257.1"/>
    </source>
</evidence>
<gene>
    <name evidence="1" type="ORF">BV510_03395</name>
    <name evidence="2" type="ORF">CRI78_02505</name>
</gene>
<name>A0A1Q4HKZ8_9MYCO</name>
<proteinExistence type="predicted"/>
<sequence>MRPPKRWNRRAVDDTDELIEILEAVGLTNPNMVGSGITLPEYKEQVAAALTAAGVKATADAVSRFCQASPVPGMIVMYHWLITPHPNCPVYGTRT</sequence>
<comment type="caution">
    <text evidence="2">The sequence shown here is derived from an EMBL/GenBank/DDBJ whole genome shotgun (WGS) entry which is preliminary data.</text>
</comment>
<reference evidence="2 4" key="2">
    <citation type="submission" date="2017-10" db="EMBL/GenBank/DDBJ databases">
        <title>The new phylogeny of genus Mycobacterium.</title>
        <authorList>
            <person name="Tortoli E."/>
            <person name="Trovato A."/>
            <person name="Cirillo D.M."/>
        </authorList>
    </citation>
    <scope>NUCLEOTIDE SEQUENCE [LARGE SCALE GENOMIC DNA]</scope>
    <source>
        <strain evidence="2 4">IP141170001</strain>
    </source>
</reference>
<evidence type="ECO:0000313" key="1">
    <source>
        <dbReference type="EMBL" id="OPE55751.1"/>
    </source>
</evidence>